<keyword evidence="3" id="KW-1185">Reference proteome</keyword>
<dbReference type="Pfam" id="PF25109">
    <property type="entry name" value="HAD_PNKP"/>
    <property type="match status" value="1"/>
</dbReference>
<feature type="domain" description="Polynucleotide kinase PNKP phosphatase" evidence="1">
    <location>
        <begin position="6"/>
        <end position="145"/>
    </location>
</feature>
<dbReference type="InterPro" id="IPR056782">
    <property type="entry name" value="HAD_PNKP"/>
</dbReference>
<reference evidence="2 3" key="1">
    <citation type="submission" date="2019-02" db="EMBL/GenBank/DDBJ databases">
        <title>A cornucopia of Shigella phages from the Cornhusker state.</title>
        <authorList>
            <person name="Doore S.M."/>
            <person name="Schrad J.R."/>
            <person name="Perrett H.R."/>
            <person name="Dover J.A."/>
            <person name="Schrad K.P."/>
            <person name="Dean W.F."/>
            <person name="Parent K.N."/>
        </authorList>
    </citation>
    <scope>NUCLEOTIDE SEQUENCE [LARGE SCALE GENOMIC DNA]</scope>
</reference>
<sequence>MFNKPIIVFDLDGTLADGRHRLHLLPKKDYHLTESWTEFNLAAVDDLPIRDNIVLCNALYQHYYIIILTGRSDVAGQVTRQWLQKHGVMYSELIMRKQTDNRKDVQIKEEELRRIGLDQILCCFDDLPHVAYHMRGLGLTCHLVTHYEELRTDLVSHGEDK</sequence>
<dbReference type="InterPro" id="IPR036412">
    <property type="entry name" value="HAD-like_sf"/>
</dbReference>
<evidence type="ECO:0000313" key="3">
    <source>
        <dbReference type="Proteomes" id="UP000294568"/>
    </source>
</evidence>
<dbReference type="EMBL" id="MK562503">
    <property type="protein sequence ID" value="QBP32931.1"/>
    <property type="molecule type" value="Genomic_DNA"/>
</dbReference>
<dbReference type="SUPFAM" id="SSF56784">
    <property type="entry name" value="HAD-like"/>
    <property type="match status" value="1"/>
</dbReference>
<dbReference type="InterPro" id="IPR023214">
    <property type="entry name" value="HAD_sf"/>
</dbReference>
<organism evidence="2 3">
    <name type="scientific">Shigella phage Buco</name>
    <dbReference type="NCBI Taxonomy" id="2530183"/>
    <lineage>
        <taxon>Viruses</taxon>
        <taxon>Duplodnaviria</taxon>
        <taxon>Heunggongvirae</taxon>
        <taxon>Uroviricota</taxon>
        <taxon>Caudoviricetes</taxon>
        <taxon>Autographivirales</taxon>
        <taxon>Autoscriptoviridae</taxon>
        <taxon>Slopekvirinae</taxon>
        <taxon>Bucovirus</taxon>
        <taxon>Bucovirus buco</taxon>
    </lineage>
</organism>
<accession>A0A482JGQ8</accession>
<name>A0A482JGQ8_9CAUD</name>
<evidence type="ECO:0000259" key="1">
    <source>
        <dbReference type="Pfam" id="PF25109"/>
    </source>
</evidence>
<dbReference type="Gene3D" id="3.40.50.1000">
    <property type="entry name" value="HAD superfamily/HAD-like"/>
    <property type="match status" value="1"/>
</dbReference>
<protein>
    <submittedName>
        <fullName evidence="2">Putative phosphatase</fullName>
    </submittedName>
</protein>
<evidence type="ECO:0000313" key="2">
    <source>
        <dbReference type="EMBL" id="QBP32931.1"/>
    </source>
</evidence>
<proteinExistence type="predicted"/>
<dbReference type="Proteomes" id="UP000294568">
    <property type="component" value="Segment"/>
</dbReference>
<gene>
    <name evidence="2" type="ORF">HRP29_gp31</name>
</gene>